<feature type="compositionally biased region" description="Basic and acidic residues" evidence="1">
    <location>
        <begin position="9"/>
        <end position="20"/>
    </location>
</feature>
<keyword evidence="3" id="KW-1185">Reference proteome</keyword>
<dbReference type="AlphaFoldDB" id="A0A0R1W630"/>
<name>A0A0R1W630_9LACO</name>
<gene>
    <name evidence="2" type="ORF">FD16_GL000811</name>
</gene>
<proteinExistence type="predicted"/>
<dbReference type="EMBL" id="AZGF01000002">
    <property type="protein sequence ID" value="KRM13336.1"/>
    <property type="molecule type" value="Genomic_DNA"/>
</dbReference>
<dbReference type="eggNOG" id="ENOG5033YH3">
    <property type="taxonomic scope" value="Bacteria"/>
</dbReference>
<accession>A0A0R1W630</accession>
<reference evidence="2 3" key="1">
    <citation type="journal article" date="2015" name="Genome Announc.">
        <title>Expanding the biotechnology potential of lactobacilli through comparative genomics of 213 strains and associated genera.</title>
        <authorList>
            <person name="Sun Z."/>
            <person name="Harris H.M."/>
            <person name="McCann A."/>
            <person name="Guo C."/>
            <person name="Argimon S."/>
            <person name="Zhang W."/>
            <person name="Yang X."/>
            <person name="Jeffery I.B."/>
            <person name="Cooney J.C."/>
            <person name="Kagawa T.F."/>
            <person name="Liu W."/>
            <person name="Song Y."/>
            <person name="Salvetti E."/>
            <person name="Wrobel A."/>
            <person name="Rasinkangas P."/>
            <person name="Parkhill J."/>
            <person name="Rea M.C."/>
            <person name="O'Sullivan O."/>
            <person name="Ritari J."/>
            <person name="Douillard F.P."/>
            <person name="Paul Ross R."/>
            <person name="Yang R."/>
            <person name="Briner A.E."/>
            <person name="Felis G.E."/>
            <person name="de Vos W.M."/>
            <person name="Barrangou R."/>
            <person name="Klaenhammer T.R."/>
            <person name="Caufield P.W."/>
            <person name="Cui Y."/>
            <person name="Zhang H."/>
            <person name="O'Toole P.W."/>
        </authorList>
    </citation>
    <scope>NUCLEOTIDE SEQUENCE [LARGE SCALE GENOMIC DNA]</scope>
    <source>
        <strain evidence="2 3">DSM 5007</strain>
    </source>
</reference>
<dbReference type="RefSeq" id="WP_010621663.1">
    <property type="nucleotide sequence ID" value="NZ_AZGF01000002.1"/>
</dbReference>
<dbReference type="Proteomes" id="UP000051820">
    <property type="component" value="Unassembled WGS sequence"/>
</dbReference>
<evidence type="ECO:0000256" key="1">
    <source>
        <dbReference type="SAM" id="MobiDB-lite"/>
    </source>
</evidence>
<sequence>MAKPNWTPRLEDVLGHKTQETTKVSPRTGNKYKTDVIPVLNVLSTGLVEDMGDGKYRYSIVDRQQNLEYAIKVPTKIDVKFGTALSFTNVCGGTTNFGGWYSADSVSIIQRNA</sequence>
<dbReference type="OrthoDB" id="2224705at2"/>
<evidence type="ECO:0000313" key="2">
    <source>
        <dbReference type="EMBL" id="KRM13336.1"/>
    </source>
</evidence>
<feature type="region of interest" description="Disordered" evidence="1">
    <location>
        <begin position="1"/>
        <end position="29"/>
    </location>
</feature>
<protein>
    <submittedName>
        <fullName evidence="2">Uncharacterized protein</fullName>
    </submittedName>
</protein>
<comment type="caution">
    <text evidence="2">The sequence shown here is derived from an EMBL/GenBank/DDBJ whole genome shotgun (WGS) entry which is preliminary data.</text>
</comment>
<evidence type="ECO:0000313" key="3">
    <source>
        <dbReference type="Proteomes" id="UP000051820"/>
    </source>
</evidence>
<organism evidence="2 3">
    <name type="scientific">Paucilactobacillus suebicus DSM 5007 = KCTC 3549</name>
    <dbReference type="NCBI Taxonomy" id="1423807"/>
    <lineage>
        <taxon>Bacteria</taxon>
        <taxon>Bacillati</taxon>
        <taxon>Bacillota</taxon>
        <taxon>Bacilli</taxon>
        <taxon>Lactobacillales</taxon>
        <taxon>Lactobacillaceae</taxon>
        <taxon>Paucilactobacillus</taxon>
    </lineage>
</organism>